<sequence length="316" mass="34234">MATVDTYNTVGVKEDVSDIISNISPTKTPFQSMIGTADRVTQRIFEWQEDSLMEVGSNAAAEGAPAPEANAQPTVMRQNTTQIFTKTASVTGSMEATKSYGRGKEMSYQMAMRAKELKRDLEWAYIGSGQAFTAGDGKTARTMAGFQGMIDPSKVYTAGIGFNAGSKKSDATPLTEQMVLDAQQAGYAAGADLTTLMVVPSDSVRVASFSASGRTVFVENQATTLNNSISIYKSPYGTLKVVMNRFLRGTNANPKRKDPTADALLFDADMWKKVPFRPWFTQDLAKVGDCQNKQIIGEHSLKHVNFNASVLITNLG</sequence>
<dbReference type="InterPro" id="IPR035198">
    <property type="entry name" value="SU10_MCP"/>
</dbReference>
<dbReference type="Proteomes" id="UP001163831">
    <property type="component" value="Chromosome"/>
</dbReference>
<organism evidence="1 2">
    <name type="scientific">Candidatus Kirkpatrickella diaphorinae</name>
    <dbReference type="NCBI Taxonomy" id="2984322"/>
    <lineage>
        <taxon>Bacteria</taxon>
        <taxon>Pseudomonadati</taxon>
        <taxon>Pseudomonadota</taxon>
        <taxon>Alphaproteobacteria</taxon>
        <taxon>Acetobacterales</taxon>
        <taxon>Acetobacteraceae</taxon>
        <taxon>Candidatus Kirkpatrickella</taxon>
    </lineage>
</organism>
<dbReference type="RefSeq" id="WP_319806152.1">
    <property type="nucleotide sequence ID" value="NZ_CP107052.1"/>
</dbReference>
<protein>
    <submittedName>
        <fullName evidence="1">DUF5309 domain-containing protein</fullName>
    </submittedName>
</protein>
<evidence type="ECO:0000313" key="2">
    <source>
        <dbReference type="Proteomes" id="UP001163831"/>
    </source>
</evidence>
<name>A0ABY6GGF0_9PROT</name>
<accession>A0ABY6GGF0</accession>
<dbReference type="EMBL" id="CP107052">
    <property type="protein sequence ID" value="UYH50567.1"/>
    <property type="molecule type" value="Genomic_DNA"/>
</dbReference>
<dbReference type="Pfam" id="PF17236">
    <property type="entry name" value="SU10_MCP"/>
    <property type="match status" value="1"/>
</dbReference>
<evidence type="ECO:0000313" key="1">
    <source>
        <dbReference type="EMBL" id="UYH50567.1"/>
    </source>
</evidence>
<reference evidence="1" key="1">
    <citation type="submission" date="2022-10" db="EMBL/GenBank/DDBJ databases">
        <title>Candidatus Kirkpatrella diaphorinas gen. nov., sp. nov., an uncultured endosymbiont identified in a population of Diaphorina citri from Hawaii.</title>
        <authorList>
            <person name="Henry E.M."/>
            <person name="Carlson C.R."/>
            <person name="Kuo Y.-W."/>
        </authorList>
    </citation>
    <scope>NUCLEOTIDE SEQUENCE</scope>
    <source>
        <strain evidence="1">CADCRV1</strain>
    </source>
</reference>
<proteinExistence type="predicted"/>
<keyword evidence="2" id="KW-1185">Reference proteome</keyword>
<gene>
    <name evidence="1" type="ORF">N5W20_05415</name>
</gene>